<feature type="non-terminal residue" evidence="1">
    <location>
        <position position="1"/>
    </location>
</feature>
<proteinExistence type="predicted"/>
<feature type="non-terminal residue" evidence="1">
    <location>
        <position position="94"/>
    </location>
</feature>
<dbReference type="EMBL" id="BTSY01000003">
    <property type="protein sequence ID" value="GMT19869.1"/>
    <property type="molecule type" value="Genomic_DNA"/>
</dbReference>
<accession>A0AAV5VQ12</accession>
<comment type="caution">
    <text evidence="1">The sequence shown here is derived from an EMBL/GenBank/DDBJ whole genome shotgun (WGS) entry which is preliminary data.</text>
</comment>
<dbReference type="AlphaFoldDB" id="A0AAV5VQ12"/>
<evidence type="ECO:0000313" key="1">
    <source>
        <dbReference type="EMBL" id="GMT19869.1"/>
    </source>
</evidence>
<name>A0AAV5VQ12_9BILA</name>
<dbReference type="SUPFAM" id="SSF81383">
    <property type="entry name" value="F-box domain"/>
    <property type="match status" value="1"/>
</dbReference>
<dbReference type="Proteomes" id="UP001432322">
    <property type="component" value="Unassembled WGS sequence"/>
</dbReference>
<evidence type="ECO:0000313" key="2">
    <source>
        <dbReference type="Proteomes" id="UP001432322"/>
    </source>
</evidence>
<sequence length="94" mass="10968">ILEPKMASTTSLDSLPIELRCKIISMAEESIRTMRLVCRKWCYFVSEWTRLKPLPPIRRLRVEDHGDGIMSVAFDVDAEDVMRFEDLKGVFLHQ</sequence>
<reference evidence="1" key="1">
    <citation type="submission" date="2023-10" db="EMBL/GenBank/DDBJ databases">
        <title>Genome assembly of Pristionchus species.</title>
        <authorList>
            <person name="Yoshida K."/>
            <person name="Sommer R.J."/>
        </authorList>
    </citation>
    <scope>NUCLEOTIDE SEQUENCE</scope>
    <source>
        <strain evidence="1">RS5133</strain>
    </source>
</reference>
<gene>
    <name evidence="1" type="ORF">PFISCL1PPCAC_11166</name>
</gene>
<protein>
    <recommendedName>
        <fullName evidence="3">F-box domain-containing protein</fullName>
    </recommendedName>
</protein>
<dbReference type="InterPro" id="IPR036047">
    <property type="entry name" value="F-box-like_dom_sf"/>
</dbReference>
<organism evidence="1 2">
    <name type="scientific">Pristionchus fissidentatus</name>
    <dbReference type="NCBI Taxonomy" id="1538716"/>
    <lineage>
        <taxon>Eukaryota</taxon>
        <taxon>Metazoa</taxon>
        <taxon>Ecdysozoa</taxon>
        <taxon>Nematoda</taxon>
        <taxon>Chromadorea</taxon>
        <taxon>Rhabditida</taxon>
        <taxon>Rhabditina</taxon>
        <taxon>Diplogasteromorpha</taxon>
        <taxon>Diplogasteroidea</taxon>
        <taxon>Neodiplogasteridae</taxon>
        <taxon>Pristionchus</taxon>
    </lineage>
</organism>
<keyword evidence="2" id="KW-1185">Reference proteome</keyword>
<evidence type="ECO:0008006" key="3">
    <source>
        <dbReference type="Google" id="ProtNLM"/>
    </source>
</evidence>